<feature type="chain" id="PRO_5046479069" description="BMP family ABC transporter substrate-binding protein" evidence="2">
    <location>
        <begin position="22"/>
        <end position="225"/>
    </location>
</feature>
<protein>
    <recommendedName>
        <fullName evidence="5">BMP family ABC transporter substrate-binding protein</fullName>
    </recommendedName>
</protein>
<dbReference type="RefSeq" id="WP_380825305.1">
    <property type="nucleotide sequence ID" value="NZ_JBHTCG010000004.1"/>
</dbReference>
<evidence type="ECO:0000256" key="1">
    <source>
        <dbReference type="SAM" id="MobiDB-lite"/>
    </source>
</evidence>
<proteinExistence type="predicted"/>
<comment type="caution">
    <text evidence="3">The sequence shown here is derived from an EMBL/GenBank/DDBJ whole genome shotgun (WGS) entry which is preliminary data.</text>
</comment>
<organism evidence="3 4">
    <name type="scientific">Sphaerisporangium rhizosphaerae</name>
    <dbReference type="NCBI Taxonomy" id="2269375"/>
    <lineage>
        <taxon>Bacteria</taxon>
        <taxon>Bacillati</taxon>
        <taxon>Actinomycetota</taxon>
        <taxon>Actinomycetes</taxon>
        <taxon>Streptosporangiales</taxon>
        <taxon>Streptosporangiaceae</taxon>
        <taxon>Sphaerisporangium</taxon>
    </lineage>
</organism>
<feature type="signal peptide" evidence="2">
    <location>
        <begin position="1"/>
        <end position="21"/>
    </location>
</feature>
<keyword evidence="2" id="KW-0732">Signal</keyword>
<name>A0ABW2P237_9ACTN</name>
<dbReference type="Proteomes" id="UP001596496">
    <property type="component" value="Unassembled WGS sequence"/>
</dbReference>
<reference evidence="4" key="1">
    <citation type="journal article" date="2019" name="Int. J. Syst. Evol. Microbiol.">
        <title>The Global Catalogue of Microorganisms (GCM) 10K type strain sequencing project: providing services to taxonomists for standard genome sequencing and annotation.</title>
        <authorList>
            <consortium name="The Broad Institute Genomics Platform"/>
            <consortium name="The Broad Institute Genome Sequencing Center for Infectious Disease"/>
            <person name="Wu L."/>
            <person name="Ma J."/>
        </authorList>
    </citation>
    <scope>NUCLEOTIDE SEQUENCE [LARGE SCALE GENOMIC DNA]</scope>
    <source>
        <strain evidence="4">CECT 7649</strain>
    </source>
</reference>
<evidence type="ECO:0008006" key="5">
    <source>
        <dbReference type="Google" id="ProtNLM"/>
    </source>
</evidence>
<dbReference type="EMBL" id="JBHTCG010000004">
    <property type="protein sequence ID" value="MFC7382155.1"/>
    <property type="molecule type" value="Genomic_DNA"/>
</dbReference>
<keyword evidence="4" id="KW-1185">Reference proteome</keyword>
<evidence type="ECO:0000256" key="2">
    <source>
        <dbReference type="SAM" id="SignalP"/>
    </source>
</evidence>
<dbReference type="PROSITE" id="PS51257">
    <property type="entry name" value="PROKAR_LIPOPROTEIN"/>
    <property type="match status" value="1"/>
</dbReference>
<feature type="region of interest" description="Disordered" evidence="1">
    <location>
        <begin position="49"/>
        <end position="73"/>
    </location>
</feature>
<sequence>MRSRRLPAGMLAVAVATAALLAGGCGSEDDWSRPHARPSAMGALGPGFLDRSAPPAPEATITPRPGSWDGTRPSEGYRVVLLTAGTDPQTRTLVNAVTQWAEQERVSLKTVTATRPDQYIARISEAIRLKPDLVVSAGNDLVDPLAMVTPNHLDQRFLVIGAELAEPTANVTAADWTGASFRGEGLGMSSEYDPATFTPDRAARALRAGVAAVLNGLTGIVIWLD</sequence>
<gene>
    <name evidence="3" type="ORF">ACFQSB_08040</name>
</gene>
<dbReference type="Gene3D" id="3.40.50.2300">
    <property type="match status" value="1"/>
</dbReference>
<accession>A0ABW2P237</accession>
<evidence type="ECO:0000313" key="4">
    <source>
        <dbReference type="Proteomes" id="UP001596496"/>
    </source>
</evidence>
<evidence type="ECO:0000313" key="3">
    <source>
        <dbReference type="EMBL" id="MFC7382155.1"/>
    </source>
</evidence>